<dbReference type="OrthoDB" id="1223654at2"/>
<accession>A0A4Q1CII8</accession>
<dbReference type="Gene3D" id="2.60.40.1120">
    <property type="entry name" value="Carboxypeptidase-like, regulatory domain"/>
    <property type="match status" value="1"/>
</dbReference>
<dbReference type="GO" id="GO:0004180">
    <property type="term" value="F:carboxypeptidase activity"/>
    <property type="evidence" value="ECO:0007669"/>
    <property type="project" value="UniProtKB-KW"/>
</dbReference>
<keyword evidence="1" id="KW-0378">Hydrolase</keyword>
<dbReference type="Proteomes" id="UP000290204">
    <property type="component" value="Unassembled WGS sequence"/>
</dbReference>
<proteinExistence type="predicted"/>
<keyword evidence="1" id="KW-0645">Protease</keyword>
<evidence type="ECO:0000313" key="2">
    <source>
        <dbReference type="Proteomes" id="UP000290204"/>
    </source>
</evidence>
<dbReference type="EMBL" id="SDHW01000002">
    <property type="protein sequence ID" value="RXK60389.1"/>
    <property type="molecule type" value="Genomic_DNA"/>
</dbReference>
<protein>
    <submittedName>
        <fullName evidence="1">Carboxypeptidase-like regulatory domain-containing protein</fullName>
    </submittedName>
</protein>
<dbReference type="InterPro" id="IPR008969">
    <property type="entry name" value="CarboxyPept-like_regulatory"/>
</dbReference>
<dbReference type="AlphaFoldDB" id="A0A4Q1CII8"/>
<comment type="caution">
    <text evidence="1">The sequence shown here is derived from an EMBL/GenBank/DDBJ whole genome shotgun (WGS) entry which is preliminary data.</text>
</comment>
<keyword evidence="2" id="KW-1185">Reference proteome</keyword>
<gene>
    <name evidence="1" type="ORF">ESA94_07925</name>
</gene>
<evidence type="ECO:0000313" key="1">
    <source>
        <dbReference type="EMBL" id="RXK60389.1"/>
    </source>
</evidence>
<keyword evidence="1" id="KW-0121">Carboxypeptidase</keyword>
<sequence>MFIFNPEQSSFMKTFLSFILTLLIGSASAQSYFYIKGKVVDDSTRAPLEGASVLCQNTTKGTITNKDGEFRMELPSGGHNLVITYTGYETESIRISSSQDNSNELTIILKKKEKKLEEVVIQASTEVKDGWTKYGTQLNDYFIGTTPFAKQCSIVNPEVLKFYFSRKRNVLKVKAEEPVVVMNYALGYRIQYQLDSFIYDNNTKFSAYAGVAFYTELDSTAEQKTVWKQNREKAYLGSRLHFMRCYYDSTLTENGFAIERVYTDSASGKSKISSLKNPYDSAVYVLVDSVDKEVNLFGKYRIVYTLAPMEREYLVANKYPLSAKEQLSTLELLNGFVITENGFFYEQNEVINSGYWAWKNLADQLPYDYWPEE</sequence>
<dbReference type="SUPFAM" id="SSF49464">
    <property type="entry name" value="Carboxypeptidase regulatory domain-like"/>
    <property type="match status" value="1"/>
</dbReference>
<dbReference type="Pfam" id="PF13715">
    <property type="entry name" value="CarbopepD_reg_2"/>
    <property type="match status" value="1"/>
</dbReference>
<reference evidence="1 2" key="1">
    <citation type="submission" date="2019-01" db="EMBL/GenBank/DDBJ databases">
        <title>Lacibacter sp. strain TTM-7.</title>
        <authorList>
            <person name="Chen W.-M."/>
        </authorList>
    </citation>
    <scope>NUCLEOTIDE SEQUENCE [LARGE SCALE GENOMIC DNA]</scope>
    <source>
        <strain evidence="1 2">TTM-7</strain>
    </source>
</reference>
<organism evidence="1 2">
    <name type="scientific">Lacibacter luteus</name>
    <dbReference type="NCBI Taxonomy" id="2508719"/>
    <lineage>
        <taxon>Bacteria</taxon>
        <taxon>Pseudomonadati</taxon>
        <taxon>Bacteroidota</taxon>
        <taxon>Chitinophagia</taxon>
        <taxon>Chitinophagales</taxon>
        <taxon>Chitinophagaceae</taxon>
        <taxon>Lacibacter</taxon>
    </lineage>
</organism>
<name>A0A4Q1CII8_9BACT</name>